<evidence type="ECO:0000256" key="4">
    <source>
        <dbReference type="ARBA" id="ARBA00022723"/>
    </source>
</evidence>
<feature type="region of interest" description="Disordered" evidence="15">
    <location>
        <begin position="1"/>
        <end position="22"/>
    </location>
</feature>
<dbReference type="AlphaFoldDB" id="A0A1H8ZJA7"/>
<evidence type="ECO:0000256" key="11">
    <source>
        <dbReference type="ARBA" id="ARBA00023447"/>
    </source>
</evidence>
<evidence type="ECO:0000256" key="10">
    <source>
        <dbReference type="ARBA" id="ARBA00023204"/>
    </source>
</evidence>
<dbReference type="RefSeq" id="WP_092569975.1">
    <property type="nucleotide sequence ID" value="NZ_CALUDV010000002.1"/>
</dbReference>
<comment type="catalytic activity">
    <reaction evidence="13">
        <text>Endonucleolytic cleavage at a junction such as a reciprocal single-stranded crossover between two homologous DNA duplexes (Holliday junction).</text>
        <dbReference type="EC" id="3.1.21.10"/>
    </reaction>
</comment>
<reference evidence="16 17" key="1">
    <citation type="submission" date="2016-10" db="EMBL/GenBank/DDBJ databases">
        <authorList>
            <person name="de Groot N.N."/>
        </authorList>
    </citation>
    <scope>NUCLEOTIDE SEQUENCE [LARGE SCALE GENOMIC DNA]</scope>
    <source>
        <strain evidence="16 17">DSM 15695</strain>
    </source>
</reference>
<dbReference type="EMBL" id="FOEN01000001">
    <property type="protein sequence ID" value="SEP64401.1"/>
    <property type="molecule type" value="Genomic_DNA"/>
</dbReference>
<dbReference type="HAMAP" id="MF_00130">
    <property type="entry name" value="RecU"/>
    <property type="match status" value="1"/>
</dbReference>
<comment type="cofactor">
    <cofactor evidence="13">
        <name>Mg(2+)</name>
        <dbReference type="ChEBI" id="CHEBI:18420"/>
    </cofactor>
    <text evidence="13">Binds 1 Mg(2+) ion per subunit.</text>
</comment>
<gene>
    <name evidence="13" type="primary">recU</name>
    <name evidence="16" type="ORF">SAMN04488558_101256</name>
</gene>
<dbReference type="SUPFAM" id="SSF52980">
    <property type="entry name" value="Restriction endonuclease-like"/>
    <property type="match status" value="1"/>
</dbReference>
<evidence type="ECO:0000256" key="1">
    <source>
        <dbReference type="ARBA" id="ARBA00004496"/>
    </source>
</evidence>
<dbReference type="Pfam" id="PF03838">
    <property type="entry name" value="RecU"/>
    <property type="match status" value="1"/>
</dbReference>
<dbReference type="InterPro" id="IPR004612">
    <property type="entry name" value="Resolv_RecU"/>
</dbReference>
<evidence type="ECO:0000256" key="12">
    <source>
        <dbReference type="ARBA" id="ARBA00029523"/>
    </source>
</evidence>
<proteinExistence type="inferred from homology"/>
<dbReference type="Proteomes" id="UP000198833">
    <property type="component" value="Unassembled WGS sequence"/>
</dbReference>
<dbReference type="OrthoDB" id="9783592at2"/>
<keyword evidence="5 13" id="KW-0255">Endonuclease</keyword>
<keyword evidence="4 13" id="KW-0479">Metal-binding</keyword>
<dbReference type="GO" id="GO:0005737">
    <property type="term" value="C:cytoplasm"/>
    <property type="evidence" value="ECO:0007669"/>
    <property type="project" value="UniProtKB-SubCell"/>
</dbReference>
<dbReference type="NCBIfam" id="TIGR00648">
    <property type="entry name" value="recU"/>
    <property type="match status" value="1"/>
</dbReference>
<dbReference type="GO" id="GO:0000287">
    <property type="term" value="F:magnesium ion binding"/>
    <property type="evidence" value="ECO:0007669"/>
    <property type="project" value="UniProtKB-UniRule"/>
</dbReference>
<organism evidence="16 17">
    <name type="scientific">Ignavigranum ruoffiae</name>
    <dbReference type="NCBI Taxonomy" id="89093"/>
    <lineage>
        <taxon>Bacteria</taxon>
        <taxon>Bacillati</taxon>
        <taxon>Bacillota</taxon>
        <taxon>Bacilli</taxon>
        <taxon>Lactobacillales</taxon>
        <taxon>Aerococcaceae</taxon>
        <taxon>Ignavigranum</taxon>
    </lineage>
</organism>
<evidence type="ECO:0000256" key="14">
    <source>
        <dbReference type="NCBIfam" id="TIGR00648"/>
    </source>
</evidence>
<dbReference type="GO" id="GO:0006281">
    <property type="term" value="P:DNA repair"/>
    <property type="evidence" value="ECO:0007669"/>
    <property type="project" value="UniProtKB-UniRule"/>
</dbReference>
<comment type="subcellular location">
    <subcellularLocation>
        <location evidence="1 13">Cytoplasm</location>
    </subcellularLocation>
</comment>
<keyword evidence="6 13" id="KW-0227">DNA damage</keyword>
<dbReference type="Gene3D" id="3.40.1350.10">
    <property type="match status" value="1"/>
</dbReference>
<dbReference type="STRING" id="89093.SAMN04488558_101256"/>
<dbReference type="InterPro" id="IPR011856">
    <property type="entry name" value="tRNA_endonuc-like_dom_sf"/>
</dbReference>
<feature type="compositionally biased region" description="Polar residues" evidence="15">
    <location>
        <begin position="13"/>
        <end position="22"/>
    </location>
</feature>
<evidence type="ECO:0000256" key="8">
    <source>
        <dbReference type="ARBA" id="ARBA00022842"/>
    </source>
</evidence>
<keyword evidence="7 13" id="KW-0378">Hydrolase</keyword>
<comment type="function">
    <text evidence="13">Endonuclease that resolves Holliday junction intermediates in genetic recombination. Cleaves mobile four-strand junctions by introducing symmetrical nicks in paired strands. Promotes annealing of linear ssDNA with homologous dsDNA. Required for DNA repair, homologous recombination and chromosome segregation.</text>
</comment>
<evidence type="ECO:0000313" key="16">
    <source>
        <dbReference type="EMBL" id="SEP64401.1"/>
    </source>
</evidence>
<dbReference type="CDD" id="cd22354">
    <property type="entry name" value="RecU-like"/>
    <property type="match status" value="1"/>
</dbReference>
<dbReference type="InterPro" id="IPR011335">
    <property type="entry name" value="Restrct_endonuc-II-like"/>
</dbReference>
<dbReference type="GO" id="GO:0008821">
    <property type="term" value="F:crossover junction DNA endonuclease activity"/>
    <property type="evidence" value="ECO:0007669"/>
    <property type="project" value="UniProtKB-EC"/>
</dbReference>
<dbReference type="EC" id="3.1.21.10" evidence="13 14"/>
<dbReference type="NCBIfam" id="NF002584">
    <property type="entry name" value="PRK02234.1-5"/>
    <property type="match status" value="1"/>
</dbReference>
<sequence length="204" mass="23647">MINYPLGHRPRSNSHPQSQQQTTYYGSRGMSLEEMINASNQYYLQHQIAVIHKKPTPIQIVNVSYPRRSAAKITEAYFRQASTTDYNGIYQGYYIDFEAKETKNKTRFPLDNLKAHQLEHMAQCYQQGGIVFLLISFVSYGEVYLLPYPTLKTLIQDSKRKSLSYKIIQEKAYLCPVGVFPLIDYLKTVDSYIQSESKNRKGSY</sequence>
<feature type="binding site" evidence="13">
    <location>
        <position position="85"/>
    </location>
    <ligand>
        <name>Mg(2+)</name>
        <dbReference type="ChEBI" id="CHEBI:18420"/>
    </ligand>
</feature>
<evidence type="ECO:0000256" key="2">
    <source>
        <dbReference type="ARBA" id="ARBA00022490"/>
    </source>
</evidence>
<dbReference type="GO" id="GO:0007059">
    <property type="term" value="P:chromosome segregation"/>
    <property type="evidence" value="ECO:0007669"/>
    <property type="project" value="UniProtKB-UniRule"/>
</dbReference>
<dbReference type="GO" id="GO:0006310">
    <property type="term" value="P:DNA recombination"/>
    <property type="evidence" value="ECO:0007669"/>
    <property type="project" value="UniProtKB-UniRule"/>
</dbReference>
<dbReference type="GO" id="GO:0003676">
    <property type="term" value="F:nucleic acid binding"/>
    <property type="evidence" value="ECO:0007669"/>
    <property type="project" value="InterPro"/>
</dbReference>
<keyword evidence="17" id="KW-1185">Reference proteome</keyword>
<keyword evidence="3 13" id="KW-0540">Nuclease</keyword>
<evidence type="ECO:0000256" key="15">
    <source>
        <dbReference type="SAM" id="MobiDB-lite"/>
    </source>
</evidence>
<feature type="binding site" evidence="13">
    <location>
        <position position="117"/>
    </location>
    <ligand>
        <name>Mg(2+)</name>
        <dbReference type="ChEBI" id="CHEBI:18420"/>
    </ligand>
</feature>
<evidence type="ECO:0000256" key="5">
    <source>
        <dbReference type="ARBA" id="ARBA00022759"/>
    </source>
</evidence>
<evidence type="ECO:0000256" key="7">
    <source>
        <dbReference type="ARBA" id="ARBA00022801"/>
    </source>
</evidence>
<keyword evidence="8 13" id="KW-0460">Magnesium</keyword>
<evidence type="ECO:0000256" key="6">
    <source>
        <dbReference type="ARBA" id="ARBA00022763"/>
    </source>
</evidence>
<feature type="binding site" evidence="13">
    <location>
        <position position="83"/>
    </location>
    <ligand>
        <name>Mg(2+)</name>
        <dbReference type="ChEBI" id="CHEBI:18420"/>
    </ligand>
</feature>
<feature type="binding site" evidence="13">
    <location>
        <position position="98"/>
    </location>
    <ligand>
        <name>Mg(2+)</name>
        <dbReference type="ChEBI" id="CHEBI:18420"/>
    </ligand>
</feature>
<evidence type="ECO:0000256" key="9">
    <source>
        <dbReference type="ARBA" id="ARBA00023172"/>
    </source>
</evidence>
<dbReference type="NCBIfam" id="NF002581">
    <property type="entry name" value="PRK02234.1-2"/>
    <property type="match status" value="1"/>
</dbReference>
<evidence type="ECO:0000256" key="3">
    <source>
        <dbReference type="ARBA" id="ARBA00022722"/>
    </source>
</evidence>
<protein>
    <recommendedName>
        <fullName evidence="12 13">Holliday junction resolvase RecU</fullName>
        <ecNumber evidence="13 14">3.1.21.10</ecNumber>
    </recommendedName>
    <alternativeName>
        <fullName evidence="13">Recombination protein U homolog</fullName>
    </alternativeName>
</protein>
<name>A0A1H8ZJA7_9LACT</name>
<keyword evidence="9 13" id="KW-0233">DNA recombination</keyword>
<evidence type="ECO:0000256" key="13">
    <source>
        <dbReference type="HAMAP-Rule" id="MF_00130"/>
    </source>
</evidence>
<dbReference type="PIRSF" id="PIRSF037785">
    <property type="entry name" value="RecU"/>
    <property type="match status" value="1"/>
</dbReference>
<comment type="similarity">
    <text evidence="11 13">Belongs to the RecU family.</text>
</comment>
<accession>A0A1H8ZJA7</accession>
<keyword evidence="10 13" id="KW-0234">DNA repair</keyword>
<keyword evidence="2 13" id="KW-0963">Cytoplasm</keyword>
<evidence type="ECO:0000313" key="17">
    <source>
        <dbReference type="Proteomes" id="UP000198833"/>
    </source>
</evidence>
<feature type="site" description="Transition state stabilizer" evidence="13">
    <location>
        <position position="100"/>
    </location>
</feature>